<dbReference type="Proteomes" id="UP000229630">
    <property type="component" value="Chromosome 2"/>
</dbReference>
<dbReference type="EMBL" id="NSLY01000015">
    <property type="protein sequence ID" value="PDP60207.1"/>
    <property type="molecule type" value="Genomic_DNA"/>
</dbReference>
<evidence type="ECO:0000313" key="3">
    <source>
        <dbReference type="Proteomes" id="UP000219058"/>
    </source>
</evidence>
<dbReference type="EMBL" id="CP024724">
    <property type="protein sequence ID" value="ATV27210.1"/>
    <property type="molecule type" value="Genomic_DNA"/>
</dbReference>
<name>A0A2A6EFW9_PREIN</name>
<reference evidence="2 3" key="1">
    <citation type="submission" date="2017-09" db="EMBL/GenBank/DDBJ databases">
        <title>Phase variable restriction modification systems are present in the genome sequences of periodontal pathogens Prevotella intermedia, Tannerella forsythia and Porphyromonas gingivalis.</title>
        <authorList>
            <person name="Haigh R.D."/>
            <person name="Crawford L."/>
            <person name="Ralph J."/>
            <person name="Wanford J."/>
            <person name="Vartoukian S.R."/>
            <person name="Hijazib K."/>
            <person name="Wade W."/>
            <person name="Oggioni M.R."/>
        </authorList>
    </citation>
    <scope>NUCLEOTIDE SEQUENCE [LARGE SCALE GENOMIC DNA]</scope>
    <source>
        <strain evidence="2 3">WW2834</strain>
    </source>
</reference>
<keyword evidence="2" id="KW-0540">Nuclease</keyword>
<dbReference type="Proteomes" id="UP000219058">
    <property type="component" value="Unassembled WGS sequence"/>
</dbReference>
<dbReference type="RefSeq" id="WP_097550187.1">
    <property type="nucleotide sequence ID" value="NZ_CP024724.1"/>
</dbReference>
<gene>
    <name evidence="2" type="ORF">CLI71_06725</name>
    <name evidence="1" type="ORF">CTM62_10500</name>
</gene>
<dbReference type="Gene3D" id="3.40.91.50">
    <property type="match status" value="1"/>
</dbReference>
<organism evidence="2 3">
    <name type="scientific">Prevotella intermedia</name>
    <dbReference type="NCBI Taxonomy" id="28131"/>
    <lineage>
        <taxon>Bacteria</taxon>
        <taxon>Pseudomonadati</taxon>
        <taxon>Bacteroidota</taxon>
        <taxon>Bacteroidia</taxon>
        <taxon>Bacteroidales</taxon>
        <taxon>Prevotellaceae</taxon>
        <taxon>Prevotella</taxon>
    </lineage>
</organism>
<dbReference type="InterPro" id="IPR018573">
    <property type="entry name" value="Restrct_endonuc_II_AlwI"/>
</dbReference>
<keyword evidence="2" id="KW-0378">Hydrolase</keyword>
<evidence type="ECO:0000313" key="2">
    <source>
        <dbReference type="EMBL" id="PDP60207.1"/>
    </source>
</evidence>
<dbReference type="REBASE" id="225711">
    <property type="entry name" value="Pin2837IIP"/>
</dbReference>
<protein>
    <submittedName>
        <fullName evidence="1 2">Restriction endonuclease</fullName>
    </submittedName>
</protein>
<dbReference type="GO" id="GO:0004519">
    <property type="term" value="F:endonuclease activity"/>
    <property type="evidence" value="ECO:0007669"/>
    <property type="project" value="UniProtKB-KW"/>
</dbReference>
<dbReference type="REBASE" id="242249">
    <property type="entry name" value="Pin2834ORF6715P"/>
</dbReference>
<evidence type="ECO:0000313" key="1">
    <source>
        <dbReference type="EMBL" id="ATV27210.1"/>
    </source>
</evidence>
<dbReference type="Pfam" id="PF09491">
    <property type="entry name" value="RE_AlwI"/>
    <property type="match status" value="1"/>
</dbReference>
<evidence type="ECO:0000313" key="4">
    <source>
        <dbReference type="Proteomes" id="UP000229630"/>
    </source>
</evidence>
<accession>A0A2A6EFW9</accession>
<keyword evidence="2" id="KW-0255">Endonuclease</keyword>
<dbReference type="AlphaFoldDB" id="A0A2A6EFW9"/>
<sequence>MEYERIPYASFMWKFGTTSFRTKEFNYMTEKQLGLLKKFWEIPENSNQGWEKKYMAPGQKDIYEIKNRYYDYLVANEFMIGNETEIKYKTAREKTSGLYDMGLINENHRLTEVGEYLLNMSESQAYSEKTELGISNDSILYLGQLLKLSLRISGNVVRPFIIVLHLLAKLGYLTYDEFRYLMPLCIDDESTQLIIGRIEELRGNGNPTVDDVIKEVLLSKKNYKQGLERMLDNDYSEELLLSVGMNRKSAAYDKPYATLYSEMYAVYMNKDDSRIVPMFLLLKKFQTSIAIKWKQLMFESSNTAAVKKDPIGNLLPLPDKVIASEKDFKEFFYITMHVNKAKATLEDYLDLNRRYLGLTNCFLFDDDQVNLDIVPKLFFANAVEDLYKQAYEHCDLLEKNCPMSSICSMLLYDERSIINGINQYLGTSITTIDEVFDEVDRVRYDRFNKMVDKKFSDETLLHLLEDFDSRNDDEINNVVTDNADIPTIFEYILGIIWYKASGRRGKVLDFLKLSLDANLLPITHAAGGEADIVWEYQQTKSYPQHSLLLEATLADKTNQRRMEMEPVSRHLGNHLLRTQNKKSYCIFATGFLNVNVIGDFMNRKYMIYCDSNNPDDYIEGMKIIPLSTNDLKVIITKKISYEDMYQHFSKAYDSTERHPQKWYDNFVNFENSADFAPAAAFGGYKYKDEKGIPMAAEPTK</sequence>
<reference evidence="1 4" key="2">
    <citation type="submission" date="2017-11" db="EMBL/GenBank/DDBJ databases">
        <title>Genome sequencing of Prevotella intermedia KCOM 2837.</title>
        <authorList>
            <person name="Kook J.-K."/>
            <person name="Park S.-N."/>
            <person name="Lim Y.K."/>
        </authorList>
    </citation>
    <scope>NUCLEOTIDE SEQUENCE [LARGE SCALE GENOMIC DNA]</scope>
    <source>
        <strain evidence="1 4">KCOM 2837</strain>
    </source>
</reference>
<proteinExistence type="predicted"/>